<keyword evidence="3" id="KW-0233">DNA recombination</keyword>
<reference evidence="7 8" key="1">
    <citation type="submission" date="2016-03" db="EMBL/GenBank/DDBJ databases">
        <title>Genome sequence of Rhodococcus kyotonensis KB10.</title>
        <authorList>
            <person name="Jeong H."/>
            <person name="Hong C.E."/>
            <person name="Jo S.H."/>
            <person name="Park J.M."/>
        </authorList>
    </citation>
    <scope>NUCLEOTIDE SEQUENCE [LARGE SCALE GENOMIC DNA]</scope>
    <source>
        <strain evidence="7 8">KB10</strain>
    </source>
</reference>
<sequence length="382" mass="42420">MSRGELPPGAAQLQLADGVAVLRPAEAVFEAMVTGWTRQQLARNLSPGTIASRISVLRRFRDFCDVDGPWEWTATQADDWVAELRGISGSAHSTVLGYQGAIRQFMAYLTDPAYGWIPQCEHRFGTYPVQIIVESNSARHVQESARDPRKRAYTVDELQDLCDTADDLVEQRRDAGVKGPMVAFRTATMTKVAYAWGLRRNETRMLDLSDFGPNPRAPQFGQFGVCYVRYGKPSKGSPPKRRGVLTVPETAWVIDCLEQWIEHARPAFGRTSAALFPTERSDRISAGAISTSFAALCDQAGLTDPGLDFHSLRRSYVSMLVESGYDTRFVQEQVGHEHASTTSIYTFVSPDYRTRVVASALQAAADRLTAAKTAARQQRKEY</sequence>
<keyword evidence="2 4" id="KW-0238">DNA-binding</keyword>
<dbReference type="InterPro" id="IPR011010">
    <property type="entry name" value="DNA_brk_join_enz"/>
</dbReference>
<dbReference type="InterPro" id="IPR044068">
    <property type="entry name" value="CB"/>
</dbReference>
<dbReference type="PANTHER" id="PTHR30349:SF41">
    <property type="entry name" value="INTEGRASE_RECOMBINASE PROTEIN MJ0367-RELATED"/>
    <property type="match status" value="1"/>
</dbReference>
<dbReference type="AlphaFoldDB" id="A0A177YF64"/>
<evidence type="ECO:0000259" key="6">
    <source>
        <dbReference type="PROSITE" id="PS51900"/>
    </source>
</evidence>
<comment type="similarity">
    <text evidence="1">Belongs to the 'phage' integrase family.</text>
</comment>
<feature type="domain" description="Core-binding (CB)" evidence="6">
    <location>
        <begin position="27"/>
        <end position="110"/>
    </location>
</feature>
<keyword evidence="8" id="KW-1185">Reference proteome</keyword>
<name>A0A177YF64_9NOCA</name>
<dbReference type="CDD" id="cd00397">
    <property type="entry name" value="DNA_BRE_C"/>
    <property type="match status" value="1"/>
</dbReference>
<comment type="caution">
    <text evidence="7">The sequence shown here is derived from an EMBL/GenBank/DDBJ whole genome shotgun (WGS) entry which is preliminary data.</text>
</comment>
<dbReference type="Gene3D" id="1.10.150.130">
    <property type="match status" value="1"/>
</dbReference>
<dbReference type="SUPFAM" id="SSF56349">
    <property type="entry name" value="DNA breaking-rejoining enzymes"/>
    <property type="match status" value="1"/>
</dbReference>
<dbReference type="PROSITE" id="PS51900">
    <property type="entry name" value="CB"/>
    <property type="match status" value="1"/>
</dbReference>
<dbReference type="GO" id="GO:0015074">
    <property type="term" value="P:DNA integration"/>
    <property type="evidence" value="ECO:0007669"/>
    <property type="project" value="InterPro"/>
</dbReference>
<dbReference type="Gene3D" id="1.10.443.10">
    <property type="entry name" value="Intergrase catalytic core"/>
    <property type="match status" value="1"/>
</dbReference>
<dbReference type="InterPro" id="IPR013762">
    <property type="entry name" value="Integrase-like_cat_sf"/>
</dbReference>
<dbReference type="GO" id="GO:0006310">
    <property type="term" value="P:DNA recombination"/>
    <property type="evidence" value="ECO:0007669"/>
    <property type="project" value="UniProtKB-KW"/>
</dbReference>
<dbReference type="Proteomes" id="UP000077519">
    <property type="component" value="Unassembled WGS sequence"/>
</dbReference>
<protein>
    <submittedName>
        <fullName evidence="7">Integrase</fullName>
    </submittedName>
</protein>
<dbReference type="EMBL" id="LVHI01000012">
    <property type="protein sequence ID" value="OAK54182.1"/>
    <property type="molecule type" value="Genomic_DNA"/>
</dbReference>
<evidence type="ECO:0000256" key="3">
    <source>
        <dbReference type="ARBA" id="ARBA00023172"/>
    </source>
</evidence>
<dbReference type="GO" id="GO:0003677">
    <property type="term" value="F:DNA binding"/>
    <property type="evidence" value="ECO:0007669"/>
    <property type="project" value="UniProtKB-UniRule"/>
</dbReference>
<evidence type="ECO:0000256" key="4">
    <source>
        <dbReference type="PROSITE-ProRule" id="PRU01248"/>
    </source>
</evidence>
<feature type="domain" description="Tyr recombinase" evidence="5">
    <location>
        <begin position="148"/>
        <end position="358"/>
    </location>
</feature>
<organism evidence="7 8">
    <name type="scientific">Rhodococcoides kyotonense</name>
    <dbReference type="NCBI Taxonomy" id="398843"/>
    <lineage>
        <taxon>Bacteria</taxon>
        <taxon>Bacillati</taxon>
        <taxon>Actinomycetota</taxon>
        <taxon>Actinomycetes</taxon>
        <taxon>Mycobacteriales</taxon>
        <taxon>Nocardiaceae</taxon>
        <taxon>Rhodococcoides</taxon>
    </lineage>
</organism>
<evidence type="ECO:0000313" key="7">
    <source>
        <dbReference type="EMBL" id="OAK54182.1"/>
    </source>
</evidence>
<evidence type="ECO:0000313" key="8">
    <source>
        <dbReference type="Proteomes" id="UP000077519"/>
    </source>
</evidence>
<dbReference type="InterPro" id="IPR010998">
    <property type="entry name" value="Integrase_recombinase_N"/>
</dbReference>
<dbReference type="PROSITE" id="PS51898">
    <property type="entry name" value="TYR_RECOMBINASE"/>
    <property type="match status" value="1"/>
</dbReference>
<evidence type="ECO:0000256" key="1">
    <source>
        <dbReference type="ARBA" id="ARBA00008857"/>
    </source>
</evidence>
<dbReference type="PANTHER" id="PTHR30349">
    <property type="entry name" value="PHAGE INTEGRASE-RELATED"/>
    <property type="match status" value="1"/>
</dbReference>
<proteinExistence type="inferred from homology"/>
<dbReference type="InterPro" id="IPR002104">
    <property type="entry name" value="Integrase_catalytic"/>
</dbReference>
<dbReference type="Pfam" id="PF00589">
    <property type="entry name" value="Phage_integrase"/>
    <property type="match status" value="1"/>
</dbReference>
<evidence type="ECO:0000256" key="2">
    <source>
        <dbReference type="ARBA" id="ARBA00023125"/>
    </source>
</evidence>
<dbReference type="InterPro" id="IPR050090">
    <property type="entry name" value="Tyrosine_recombinase_XerCD"/>
</dbReference>
<accession>A0A177YF64</accession>
<gene>
    <name evidence="7" type="ORF">A3K89_01710</name>
</gene>
<evidence type="ECO:0000259" key="5">
    <source>
        <dbReference type="PROSITE" id="PS51898"/>
    </source>
</evidence>